<dbReference type="AlphaFoldDB" id="A0A427A1P4"/>
<proteinExistence type="predicted"/>
<gene>
    <name evidence="1" type="ORF">B296_00007533</name>
</gene>
<accession>A0A427A1P4</accession>
<evidence type="ECO:0000313" key="2">
    <source>
        <dbReference type="Proteomes" id="UP000287651"/>
    </source>
</evidence>
<name>A0A427A1P4_ENSVE</name>
<dbReference type="Proteomes" id="UP000287651">
    <property type="component" value="Unassembled WGS sequence"/>
</dbReference>
<organism evidence="1 2">
    <name type="scientific">Ensete ventricosum</name>
    <name type="common">Abyssinian banana</name>
    <name type="synonym">Musa ensete</name>
    <dbReference type="NCBI Taxonomy" id="4639"/>
    <lineage>
        <taxon>Eukaryota</taxon>
        <taxon>Viridiplantae</taxon>
        <taxon>Streptophyta</taxon>
        <taxon>Embryophyta</taxon>
        <taxon>Tracheophyta</taxon>
        <taxon>Spermatophyta</taxon>
        <taxon>Magnoliopsida</taxon>
        <taxon>Liliopsida</taxon>
        <taxon>Zingiberales</taxon>
        <taxon>Musaceae</taxon>
        <taxon>Ensete</taxon>
    </lineage>
</organism>
<reference evidence="1 2" key="1">
    <citation type="journal article" date="2014" name="Agronomy (Basel)">
        <title>A Draft Genome Sequence for Ensete ventricosum, the Drought-Tolerant Tree Against Hunger.</title>
        <authorList>
            <person name="Harrison J."/>
            <person name="Moore K.A."/>
            <person name="Paszkiewicz K."/>
            <person name="Jones T."/>
            <person name="Grant M."/>
            <person name="Ambacheew D."/>
            <person name="Muzemil S."/>
            <person name="Studholme D.J."/>
        </authorList>
    </citation>
    <scope>NUCLEOTIDE SEQUENCE [LARGE SCALE GENOMIC DNA]</scope>
</reference>
<sequence>MLLPPGMRAGCQDGWVHSYHLDCDKMVPALDPCWQTDDLVLEQHQIWSESLWNRGKQQRVRSSAALVWVSTSGGRGRWTSVRDRSLKEKQQIWFRIARLDAQAVAEAGLSWPRLPPGRIRCCGCRRGELGVAVVDLK</sequence>
<evidence type="ECO:0000313" key="1">
    <source>
        <dbReference type="EMBL" id="RRT70122.1"/>
    </source>
</evidence>
<protein>
    <submittedName>
        <fullName evidence="1">Uncharacterized protein</fullName>
    </submittedName>
</protein>
<dbReference type="EMBL" id="AMZH03004119">
    <property type="protein sequence ID" value="RRT70122.1"/>
    <property type="molecule type" value="Genomic_DNA"/>
</dbReference>
<comment type="caution">
    <text evidence="1">The sequence shown here is derived from an EMBL/GenBank/DDBJ whole genome shotgun (WGS) entry which is preliminary data.</text>
</comment>